<sequence>MKKRKNMNKIEEAPNQNPVAKFAHQFNKAQVFDDKTEYRRQAKHRKQEASPYTSFKVDGEASCQVVSLRPAKQGELLTQHR</sequence>
<dbReference type="Pfam" id="PF23876">
    <property type="entry name" value="DUF7230"/>
    <property type="match status" value="1"/>
</dbReference>
<reference evidence="2 3" key="1">
    <citation type="journal article" date="2013" name="Genome Announc.">
        <title>Draft Genome Sequence of the Methanotrophic Gammaproteobacterium Methyloglobulus morosus DSM 22980 Strain KoM1.</title>
        <authorList>
            <person name="Poehlein A."/>
            <person name="Deutzmann J.S."/>
            <person name="Daniel R."/>
            <person name="Simeonova D.D."/>
        </authorList>
    </citation>
    <scope>NUCLEOTIDE SEQUENCE [LARGE SCALE GENOMIC DNA]</scope>
    <source>
        <strain evidence="2 3">KoM1</strain>
    </source>
</reference>
<evidence type="ECO:0000313" key="2">
    <source>
        <dbReference type="EMBL" id="ESS73454.1"/>
    </source>
</evidence>
<dbReference type="OrthoDB" id="5571419at2"/>
<comment type="caution">
    <text evidence="2">The sequence shown here is derived from an EMBL/GenBank/DDBJ whole genome shotgun (WGS) entry which is preliminary data.</text>
</comment>
<gene>
    <name evidence="2" type="ORF">MGMO_20c00090</name>
</gene>
<proteinExistence type="predicted"/>
<organism evidence="2 3">
    <name type="scientific">Methyloglobulus morosus KoM1</name>
    <dbReference type="NCBI Taxonomy" id="1116472"/>
    <lineage>
        <taxon>Bacteria</taxon>
        <taxon>Pseudomonadati</taxon>
        <taxon>Pseudomonadota</taxon>
        <taxon>Gammaproteobacteria</taxon>
        <taxon>Methylococcales</taxon>
        <taxon>Methylococcaceae</taxon>
        <taxon>Methyloglobulus</taxon>
    </lineage>
</organism>
<dbReference type="EMBL" id="AYLO01000020">
    <property type="protein sequence ID" value="ESS73454.1"/>
    <property type="molecule type" value="Genomic_DNA"/>
</dbReference>
<evidence type="ECO:0000313" key="3">
    <source>
        <dbReference type="Proteomes" id="UP000017842"/>
    </source>
</evidence>
<dbReference type="Proteomes" id="UP000017842">
    <property type="component" value="Unassembled WGS sequence"/>
</dbReference>
<dbReference type="RefSeq" id="WP_023493566.1">
    <property type="nucleotide sequence ID" value="NZ_AYLO01000020.1"/>
</dbReference>
<dbReference type="AlphaFoldDB" id="V5C045"/>
<feature type="region of interest" description="Disordered" evidence="1">
    <location>
        <begin position="1"/>
        <end position="21"/>
    </location>
</feature>
<accession>V5C045</accession>
<evidence type="ECO:0000256" key="1">
    <source>
        <dbReference type="SAM" id="MobiDB-lite"/>
    </source>
</evidence>
<name>V5C045_9GAMM</name>
<protein>
    <submittedName>
        <fullName evidence="2">Uncharacterized protein</fullName>
    </submittedName>
</protein>
<dbReference type="PATRIC" id="fig|1116472.3.peg.677"/>
<keyword evidence="3" id="KW-1185">Reference proteome</keyword>
<dbReference type="InterPro" id="IPR055654">
    <property type="entry name" value="DUF7230"/>
</dbReference>
<dbReference type="eggNOG" id="ENOG5031KMD">
    <property type="taxonomic scope" value="Bacteria"/>
</dbReference>